<evidence type="ECO:0000313" key="6">
    <source>
        <dbReference type="Proteomes" id="UP000228626"/>
    </source>
</evidence>
<keyword evidence="4" id="KW-0812">Transmembrane</keyword>
<protein>
    <recommendedName>
        <fullName evidence="7">SAM-dependent methyltransferase</fullName>
    </recommendedName>
</protein>
<dbReference type="GO" id="GO:0032259">
    <property type="term" value="P:methylation"/>
    <property type="evidence" value="ECO:0007669"/>
    <property type="project" value="UniProtKB-KW"/>
</dbReference>
<dbReference type="AlphaFoldDB" id="A0A2H0V2K0"/>
<evidence type="ECO:0000256" key="1">
    <source>
        <dbReference type="ARBA" id="ARBA00022603"/>
    </source>
</evidence>
<accession>A0A2H0V2K0</accession>
<evidence type="ECO:0008006" key="7">
    <source>
        <dbReference type="Google" id="ProtNLM"/>
    </source>
</evidence>
<proteinExistence type="predicted"/>
<feature type="transmembrane region" description="Helical" evidence="4">
    <location>
        <begin position="6"/>
        <end position="32"/>
    </location>
</feature>
<dbReference type="SUPFAM" id="SSF53335">
    <property type="entry name" value="S-adenosyl-L-methionine-dependent methyltransferases"/>
    <property type="match status" value="1"/>
</dbReference>
<gene>
    <name evidence="5" type="ORF">COT99_01645</name>
</gene>
<keyword evidence="3" id="KW-0949">S-adenosyl-L-methionine</keyword>
<dbReference type="InterPro" id="IPR026170">
    <property type="entry name" value="FAM173A/B"/>
</dbReference>
<dbReference type="Gene3D" id="3.40.50.150">
    <property type="entry name" value="Vaccinia Virus protein VP39"/>
    <property type="match status" value="1"/>
</dbReference>
<dbReference type="InterPro" id="IPR029063">
    <property type="entry name" value="SAM-dependent_MTases_sf"/>
</dbReference>
<keyword evidence="4" id="KW-1133">Transmembrane helix</keyword>
<evidence type="ECO:0000256" key="2">
    <source>
        <dbReference type="ARBA" id="ARBA00022679"/>
    </source>
</evidence>
<dbReference type="PANTHER" id="PTHR13610:SF9">
    <property type="entry name" value="FI06469P"/>
    <property type="match status" value="1"/>
</dbReference>
<sequence length="176" mass="20530">MSVEILIWAIYLIILIPFFYLAMAALSFAPWVPCWKKDLGRIFKLAGLQKGEVFYDLGCGNGRTVFYAAKHYNARAIGVELALPLYLWCKLRHLFYINRGVTIKWKNLFKEDLSRADVVYFFGLPKSIKNKLKKKLERELKPGARVVSYAFTIPDWDIVVKDKPREKDTPVYLYKI</sequence>
<evidence type="ECO:0000313" key="5">
    <source>
        <dbReference type="EMBL" id="PIR93278.1"/>
    </source>
</evidence>
<dbReference type="CDD" id="cd02440">
    <property type="entry name" value="AdoMet_MTases"/>
    <property type="match status" value="1"/>
</dbReference>
<evidence type="ECO:0000256" key="3">
    <source>
        <dbReference type="ARBA" id="ARBA00022691"/>
    </source>
</evidence>
<dbReference type="EMBL" id="PFAR01000020">
    <property type="protein sequence ID" value="PIR93278.1"/>
    <property type="molecule type" value="Genomic_DNA"/>
</dbReference>
<comment type="caution">
    <text evidence="5">The sequence shown here is derived from an EMBL/GenBank/DDBJ whole genome shotgun (WGS) entry which is preliminary data.</text>
</comment>
<keyword evidence="4" id="KW-0472">Membrane</keyword>
<reference evidence="6" key="1">
    <citation type="submission" date="2017-09" db="EMBL/GenBank/DDBJ databases">
        <title>Depth-based differentiation of microbial function through sediment-hosted aquifers and enrichment of novel symbionts in the deep terrestrial subsurface.</title>
        <authorList>
            <person name="Probst A.J."/>
            <person name="Ladd B."/>
            <person name="Jarett J.K."/>
            <person name="Geller-Mcgrath D.E."/>
            <person name="Sieber C.M.K."/>
            <person name="Emerson J.B."/>
            <person name="Anantharaman K."/>
            <person name="Thomas B.C."/>
            <person name="Malmstrom R."/>
            <person name="Stieglmeier M."/>
            <person name="Klingl A."/>
            <person name="Woyke T."/>
            <person name="Ryan C.M."/>
            <person name="Banfield J.F."/>
        </authorList>
    </citation>
    <scope>NUCLEOTIDE SEQUENCE [LARGE SCALE GENOMIC DNA]</scope>
</reference>
<organism evidence="5 6">
    <name type="scientific">Candidatus Falkowbacteria bacterium CG10_big_fil_rev_8_21_14_0_10_43_10</name>
    <dbReference type="NCBI Taxonomy" id="1974567"/>
    <lineage>
        <taxon>Bacteria</taxon>
        <taxon>Candidatus Falkowiibacteriota</taxon>
    </lineage>
</organism>
<dbReference type="GO" id="GO:0016279">
    <property type="term" value="F:protein-lysine N-methyltransferase activity"/>
    <property type="evidence" value="ECO:0007669"/>
    <property type="project" value="InterPro"/>
</dbReference>
<name>A0A2H0V2K0_9BACT</name>
<dbReference type="Proteomes" id="UP000228626">
    <property type="component" value="Unassembled WGS sequence"/>
</dbReference>
<keyword evidence="2" id="KW-0808">Transferase</keyword>
<keyword evidence="1" id="KW-0489">Methyltransferase</keyword>
<dbReference type="PANTHER" id="PTHR13610">
    <property type="entry name" value="METHYLTRANSFERASE DOMAIN-CONTAINING PROTEIN"/>
    <property type="match status" value="1"/>
</dbReference>
<evidence type="ECO:0000256" key="4">
    <source>
        <dbReference type="SAM" id="Phobius"/>
    </source>
</evidence>